<feature type="transmembrane region" description="Helical" evidence="7">
    <location>
        <begin position="332"/>
        <end position="353"/>
    </location>
</feature>
<keyword evidence="5 7" id="KW-1133">Transmembrane helix</keyword>
<dbReference type="PIRSF" id="PIRSF006603">
    <property type="entry name" value="DinF"/>
    <property type="match status" value="1"/>
</dbReference>
<reference evidence="8 9" key="1">
    <citation type="submission" date="2018-03" db="EMBL/GenBank/DDBJ databases">
        <title>Genome sequence of Paenibacillus elgii strain AC13 an antimicrobial compound producing bacteria.</title>
        <authorList>
            <person name="Kurokawa A.S."/>
            <person name="Araujo J.F."/>
            <person name="Costa R.A."/>
            <person name="Ortega D.B."/>
            <person name="Pires A.S."/>
            <person name="Pappas G.J.Jr."/>
            <person name="Franco O.L."/>
            <person name="Barreto C."/>
            <person name="Magalhaes B.S."/>
            <person name="Kruger R.H."/>
        </authorList>
    </citation>
    <scope>NUCLEOTIDE SEQUENCE [LARGE SCALE GENOMIC DNA]</scope>
    <source>
        <strain evidence="8 9">AC13</strain>
    </source>
</reference>
<gene>
    <name evidence="8" type="ORF">C8Z91_04280</name>
</gene>
<feature type="transmembrane region" description="Helical" evidence="7">
    <location>
        <begin position="103"/>
        <end position="123"/>
    </location>
</feature>
<organism evidence="8 9">
    <name type="scientific">Paenibacillus elgii</name>
    <dbReference type="NCBI Taxonomy" id="189691"/>
    <lineage>
        <taxon>Bacteria</taxon>
        <taxon>Bacillati</taxon>
        <taxon>Bacillota</taxon>
        <taxon>Bacilli</taxon>
        <taxon>Bacillales</taxon>
        <taxon>Paenibacillaceae</taxon>
        <taxon>Paenibacillus</taxon>
    </lineage>
</organism>
<evidence type="ECO:0000256" key="7">
    <source>
        <dbReference type="SAM" id="Phobius"/>
    </source>
</evidence>
<dbReference type="AlphaFoldDB" id="A0A2T6G854"/>
<keyword evidence="3" id="KW-1003">Cell membrane</keyword>
<evidence type="ECO:0000256" key="6">
    <source>
        <dbReference type="ARBA" id="ARBA00023136"/>
    </source>
</evidence>
<dbReference type="GO" id="GO:0015297">
    <property type="term" value="F:antiporter activity"/>
    <property type="evidence" value="ECO:0007669"/>
    <property type="project" value="InterPro"/>
</dbReference>
<keyword evidence="6 7" id="KW-0472">Membrane</keyword>
<dbReference type="PANTHER" id="PTHR42925:SF2">
    <property type="entry name" value="NA+ DRIVEN MULTIDRUG EFFLUX PUMP"/>
    <property type="match status" value="1"/>
</dbReference>
<feature type="transmembrane region" description="Helical" evidence="7">
    <location>
        <begin position="373"/>
        <end position="393"/>
    </location>
</feature>
<dbReference type="Pfam" id="PF01554">
    <property type="entry name" value="MatE"/>
    <property type="match status" value="2"/>
</dbReference>
<sequence>MNRYTIGRTGMKTKKLFGFEKAFFVSFIATAIPVIIQVLMLSSRNLSDVLMVGTLGQTEVAAVGIVSKAMMISIVLLVGLSSGCGVLAAQYWGANDLSGVKGVLGLSFGMAFALVVLPVLLFFTANPAVIMGLATSDSHLANIASKFLGVISLSVIFLAIVNVFGVGLRAIGQASTAMYFSIGGVALNVLLNYLLIFGKAGFPQLGIMGAAYATLISSVAEALLLTAMIYFTKHPLAFVPNDFIRYISKDRLVQFVRISVLATVNGFIWSTGIFLYHVIYGKIGTEALAVMSMMATVDSFSAAFEQGCATATAVLLGHTLGQQRFNAVIDQAKGMLIISLLLSLALGSLLLLFYRPIIGLYGAIDDSLIDTAFQVYMIMALTFWLKTINAVGISGVLRSGGDLQAGLVIDFTGQWLIGIPLALVGAFVLKWSLPQIFILVIMEDLVKACMTLYRIRQGKWVRNLVTVETREQTYSAM</sequence>
<evidence type="ECO:0000256" key="2">
    <source>
        <dbReference type="ARBA" id="ARBA00022448"/>
    </source>
</evidence>
<name>A0A2T6G854_9BACL</name>
<accession>A0A2T6G854</accession>
<dbReference type="Proteomes" id="UP000244184">
    <property type="component" value="Unassembled WGS sequence"/>
</dbReference>
<evidence type="ECO:0000256" key="3">
    <source>
        <dbReference type="ARBA" id="ARBA00022475"/>
    </source>
</evidence>
<feature type="transmembrane region" description="Helical" evidence="7">
    <location>
        <begin position="405"/>
        <end position="429"/>
    </location>
</feature>
<dbReference type="NCBIfam" id="TIGR00797">
    <property type="entry name" value="matE"/>
    <property type="match status" value="1"/>
</dbReference>
<dbReference type="EMBL" id="PYHP01000011">
    <property type="protein sequence ID" value="PUA40331.1"/>
    <property type="molecule type" value="Genomic_DNA"/>
</dbReference>
<evidence type="ECO:0008006" key="10">
    <source>
        <dbReference type="Google" id="ProtNLM"/>
    </source>
</evidence>
<evidence type="ECO:0000256" key="1">
    <source>
        <dbReference type="ARBA" id="ARBA00004651"/>
    </source>
</evidence>
<feature type="transmembrane region" description="Helical" evidence="7">
    <location>
        <begin position="177"/>
        <end position="198"/>
    </location>
</feature>
<comment type="subcellular location">
    <subcellularLocation>
        <location evidence="1">Cell membrane</location>
        <topology evidence="1">Multi-pass membrane protein</topology>
    </subcellularLocation>
</comment>
<feature type="transmembrane region" description="Helical" evidence="7">
    <location>
        <begin position="60"/>
        <end position="91"/>
    </location>
</feature>
<keyword evidence="4 7" id="KW-0812">Transmembrane</keyword>
<evidence type="ECO:0000256" key="5">
    <source>
        <dbReference type="ARBA" id="ARBA00022989"/>
    </source>
</evidence>
<feature type="transmembrane region" description="Helical" evidence="7">
    <location>
        <begin position="210"/>
        <end position="231"/>
    </location>
</feature>
<evidence type="ECO:0000256" key="4">
    <source>
        <dbReference type="ARBA" id="ARBA00022692"/>
    </source>
</evidence>
<dbReference type="InterPro" id="IPR048279">
    <property type="entry name" value="MdtK-like"/>
</dbReference>
<dbReference type="GO" id="GO:0042910">
    <property type="term" value="F:xenobiotic transmembrane transporter activity"/>
    <property type="evidence" value="ECO:0007669"/>
    <property type="project" value="InterPro"/>
</dbReference>
<proteinExistence type="predicted"/>
<dbReference type="InterPro" id="IPR047135">
    <property type="entry name" value="YsiQ"/>
</dbReference>
<evidence type="ECO:0000313" key="8">
    <source>
        <dbReference type="EMBL" id="PUA40331.1"/>
    </source>
</evidence>
<dbReference type="GO" id="GO:0005886">
    <property type="term" value="C:plasma membrane"/>
    <property type="evidence" value="ECO:0007669"/>
    <property type="project" value="UniProtKB-SubCell"/>
</dbReference>
<dbReference type="InterPro" id="IPR002528">
    <property type="entry name" value="MATE_fam"/>
</dbReference>
<dbReference type="PANTHER" id="PTHR42925">
    <property type="entry name" value="MULTIDRUG AND TOXIN EFFLUX PROTEIN MATE FAMILY"/>
    <property type="match status" value="1"/>
</dbReference>
<keyword evidence="2" id="KW-0813">Transport</keyword>
<evidence type="ECO:0000313" key="9">
    <source>
        <dbReference type="Proteomes" id="UP000244184"/>
    </source>
</evidence>
<comment type="caution">
    <text evidence="8">The sequence shown here is derived from an EMBL/GenBank/DDBJ whole genome shotgun (WGS) entry which is preliminary data.</text>
</comment>
<protein>
    <recommendedName>
        <fullName evidence="10">MATE family efflux transporter</fullName>
    </recommendedName>
</protein>
<feature type="transmembrane region" description="Helical" evidence="7">
    <location>
        <begin position="21"/>
        <end position="40"/>
    </location>
</feature>
<feature type="transmembrane region" description="Helical" evidence="7">
    <location>
        <begin position="143"/>
        <end position="165"/>
    </location>
</feature>
<feature type="transmembrane region" description="Helical" evidence="7">
    <location>
        <begin position="252"/>
        <end position="279"/>
    </location>
</feature>